<sequence>MNDFSTITQNSIKNFLTQLRKKMKKIGNLLGNIVPYNMKVIIVLSFFAPTY</sequence>
<dbReference type="AlphaFoldDB" id="A0A421NYT6"/>
<keyword evidence="1" id="KW-0472">Membrane</keyword>
<gene>
    <name evidence="2" type="ORF">PSSA1_v1c0610</name>
    <name evidence="3" type="ORF">PSSA1_v1c0790</name>
</gene>
<feature type="transmembrane region" description="Helical" evidence="1">
    <location>
        <begin position="29"/>
        <end position="48"/>
    </location>
</feature>
<organism evidence="2 4">
    <name type="scientific">Candidatus Phytoplasma solani</name>
    <dbReference type="NCBI Taxonomy" id="69896"/>
    <lineage>
        <taxon>Bacteria</taxon>
        <taxon>Bacillati</taxon>
        <taxon>Mycoplasmatota</taxon>
        <taxon>Mollicutes</taxon>
        <taxon>Acholeplasmatales</taxon>
        <taxon>Acholeplasmataceae</taxon>
        <taxon>Candidatus Phytoplasma</taxon>
        <taxon>16SrXII (Stolbur group)</taxon>
    </lineage>
</organism>
<comment type="caution">
    <text evidence="2">The sequence shown here is derived from an EMBL/GenBank/DDBJ whole genome shotgun (WGS) entry which is preliminary data.</text>
</comment>
<name>A0A421NYT6_9MOLU</name>
<protein>
    <submittedName>
        <fullName evidence="2">Uncharacterized protein</fullName>
    </submittedName>
</protein>
<evidence type="ECO:0000256" key="1">
    <source>
        <dbReference type="SAM" id="Phobius"/>
    </source>
</evidence>
<proteinExistence type="predicted"/>
<evidence type="ECO:0000313" key="2">
    <source>
        <dbReference type="EMBL" id="RMI89181.1"/>
    </source>
</evidence>
<evidence type="ECO:0000313" key="4">
    <source>
        <dbReference type="Proteomes" id="UP000283896"/>
    </source>
</evidence>
<dbReference type="EMBL" id="MPBG01000001">
    <property type="protein sequence ID" value="RMI89181.1"/>
    <property type="molecule type" value="Genomic_DNA"/>
</dbReference>
<dbReference type="EMBL" id="MPBG01000001">
    <property type="protein sequence ID" value="RMI89199.1"/>
    <property type="molecule type" value="Genomic_DNA"/>
</dbReference>
<dbReference type="Proteomes" id="UP000283896">
    <property type="component" value="Unassembled WGS sequence"/>
</dbReference>
<reference evidence="2" key="2">
    <citation type="journal article" date="2019" name="Syst. Appl. Microbiol.">
        <title>The genome of 'Candidatus Phytoplasma solani' strain SA-1 is highly dynamic and prone to adopting foreign sequences.</title>
        <authorList>
            <person name="Music M.S."/>
            <person name="Samarzija I."/>
            <person name="Hogenhout S.A."/>
            <person name="Haryono M."/>
            <person name="Cho S.T."/>
            <person name="Kuo C.H."/>
        </authorList>
    </citation>
    <scope>NUCLEOTIDE SEQUENCE</scope>
    <source>
        <strain evidence="2">SA-1</strain>
    </source>
</reference>
<evidence type="ECO:0000313" key="3">
    <source>
        <dbReference type="EMBL" id="RMI89199.1"/>
    </source>
</evidence>
<keyword evidence="1" id="KW-0812">Transmembrane</keyword>
<reference evidence="4" key="1">
    <citation type="submission" date="2016-11" db="EMBL/GenBank/DDBJ databases">
        <title>Genome sequence of Candidatus Phytoplasma solani strain SA-1.</title>
        <authorList>
            <person name="Haryono M."/>
            <person name="Samarzija I."/>
            <person name="Seruga Music M."/>
            <person name="Hogenhout S."/>
            <person name="Kuo C.-H."/>
        </authorList>
    </citation>
    <scope>NUCLEOTIDE SEQUENCE [LARGE SCALE GENOMIC DNA]</scope>
    <source>
        <strain evidence="4">SA-1</strain>
    </source>
</reference>
<keyword evidence="4" id="KW-1185">Reference proteome</keyword>
<accession>A0A421NYT6</accession>
<keyword evidence="1" id="KW-1133">Transmembrane helix</keyword>